<evidence type="ECO:0000313" key="3">
    <source>
        <dbReference type="Proteomes" id="UP000235116"/>
    </source>
</evidence>
<gene>
    <name evidence="2" type="ORF">Kalk_07610</name>
</gene>
<dbReference type="RefSeq" id="WP_101893622.1">
    <property type="nucleotide sequence ID" value="NZ_CP022684.1"/>
</dbReference>
<dbReference type="EMBL" id="CP022684">
    <property type="protein sequence ID" value="AUM12286.1"/>
    <property type="molecule type" value="Genomic_DNA"/>
</dbReference>
<accession>A0A2K9LIV2</accession>
<reference evidence="3" key="1">
    <citation type="submission" date="2017-08" db="EMBL/GenBank/DDBJ databases">
        <title>Direct submision.</title>
        <authorList>
            <person name="Kim S.-J."/>
            <person name="Rhee S.-K."/>
        </authorList>
    </citation>
    <scope>NUCLEOTIDE SEQUENCE [LARGE SCALE GENOMIC DNA]</scope>
    <source>
        <strain evidence="3">GI5</strain>
    </source>
</reference>
<dbReference type="Proteomes" id="UP000235116">
    <property type="component" value="Chromosome"/>
</dbReference>
<evidence type="ECO:0000313" key="2">
    <source>
        <dbReference type="EMBL" id="AUM12286.1"/>
    </source>
</evidence>
<dbReference type="AlphaFoldDB" id="A0A2K9LIV2"/>
<evidence type="ECO:0000256" key="1">
    <source>
        <dbReference type="SAM" id="MobiDB-lite"/>
    </source>
</evidence>
<organism evidence="2 3">
    <name type="scientific">Ketobacter alkanivorans</name>
    <dbReference type="NCBI Taxonomy" id="1917421"/>
    <lineage>
        <taxon>Bacteria</taxon>
        <taxon>Pseudomonadati</taxon>
        <taxon>Pseudomonadota</taxon>
        <taxon>Gammaproteobacteria</taxon>
        <taxon>Pseudomonadales</taxon>
        <taxon>Ketobacteraceae</taxon>
        <taxon>Ketobacter</taxon>
    </lineage>
</organism>
<feature type="region of interest" description="Disordered" evidence="1">
    <location>
        <begin position="227"/>
        <end position="249"/>
    </location>
</feature>
<sequence length="249" mass="28035">MSSTDYAAKLAAIEAISTDSIKKPNLPIKIYIQEAENLYQWVQPDQQALQSAGLDWAWVQGLPQRIGALREAESRWFKERFGREEAQVRWDQEAPAAYALRDQMLRTMRYAYRRDEVLLKRVAQIAEGTGHADMIQDLNDIAILGRAHPEPLQVVGVGPEQLELAATTAEGMAELLAQVNGERAGGNSARVIRDQAYTHLKEAVDEIRACGQFVFWDAEGRLEGYHSQYRRSQRRSTPSPEPMIEATPA</sequence>
<dbReference type="OrthoDB" id="1115578at2"/>
<proteinExistence type="predicted"/>
<keyword evidence="3" id="KW-1185">Reference proteome</keyword>
<name>A0A2K9LIV2_9GAMM</name>
<dbReference type="KEGG" id="kak:Kalk_07610"/>
<protein>
    <submittedName>
        <fullName evidence="2">Uncharacterized protein</fullName>
    </submittedName>
</protein>